<organism evidence="2 3">
    <name type="scientific">Imshaugia aleurites</name>
    <dbReference type="NCBI Taxonomy" id="172621"/>
    <lineage>
        <taxon>Eukaryota</taxon>
        <taxon>Fungi</taxon>
        <taxon>Dikarya</taxon>
        <taxon>Ascomycota</taxon>
        <taxon>Pezizomycotina</taxon>
        <taxon>Lecanoromycetes</taxon>
        <taxon>OSLEUM clade</taxon>
        <taxon>Lecanoromycetidae</taxon>
        <taxon>Lecanorales</taxon>
        <taxon>Lecanorineae</taxon>
        <taxon>Parmeliaceae</taxon>
        <taxon>Imshaugia</taxon>
    </lineage>
</organism>
<comment type="caution">
    <text evidence="2">The sequence shown here is derived from an EMBL/GenBank/DDBJ whole genome shotgun (WGS) entry which is preliminary data.</text>
</comment>
<accession>A0A8H3EKK3</accession>
<dbReference type="OrthoDB" id="5426191at2759"/>
<proteinExistence type="predicted"/>
<dbReference type="Proteomes" id="UP000664534">
    <property type="component" value="Unassembled WGS sequence"/>
</dbReference>
<evidence type="ECO:0000313" key="2">
    <source>
        <dbReference type="EMBL" id="CAF9907527.1"/>
    </source>
</evidence>
<dbReference type="AlphaFoldDB" id="A0A8H3EKK3"/>
<reference evidence="2" key="1">
    <citation type="submission" date="2021-03" db="EMBL/GenBank/DDBJ databases">
        <authorList>
            <person name="Tagirdzhanova G."/>
        </authorList>
    </citation>
    <scope>NUCLEOTIDE SEQUENCE</scope>
</reference>
<gene>
    <name evidence="2" type="ORF">IMSHALPRED_005557</name>
</gene>
<sequence>MAEPIRAGSLASVVDLAENPPDHPLHSLGDLQPLVLYIARVPGCNDVFLTTMKPQQKVVTAQDVQSSLYYMHLDRLEDYELLDSFEDLDHLADEEDGRRKHAIPTITSGVRRKPLPPSRILGLGDHPEPPPGVNPYFHTCSNSTTSSLQAERKPFGQSNMAERMDIPPPLPDRKLLGPRSMNQRFVSVEDPPLQNVPEKQNIDLRRWSEQPTGTPPKLPPRPGKDSVPTTPPRPLAASLKDSCVPSGGHHSKFLHRKPITHSTSHDLNGEVKDGSIAKDLQDASLSLIRRYNHEQWTVGKISSMGTKPTVSGYGESSHGISIHILTHGYLKFMDSINIFATEGRTGTENSNGIDDNNRPIATAEEQPCFNAICMYLDIR</sequence>
<evidence type="ECO:0000256" key="1">
    <source>
        <dbReference type="SAM" id="MobiDB-lite"/>
    </source>
</evidence>
<dbReference type="EMBL" id="CAJPDT010000003">
    <property type="protein sequence ID" value="CAF9907527.1"/>
    <property type="molecule type" value="Genomic_DNA"/>
</dbReference>
<name>A0A8H3EKK3_9LECA</name>
<protein>
    <submittedName>
        <fullName evidence="2">Uncharacterized protein</fullName>
    </submittedName>
</protein>
<keyword evidence="3" id="KW-1185">Reference proteome</keyword>
<evidence type="ECO:0000313" key="3">
    <source>
        <dbReference type="Proteomes" id="UP000664534"/>
    </source>
</evidence>
<feature type="region of interest" description="Disordered" evidence="1">
    <location>
        <begin position="157"/>
        <end position="254"/>
    </location>
</feature>